<proteinExistence type="predicted"/>
<accession>A0A815WTR4</accession>
<dbReference type="EMBL" id="CAJNOM010000738">
    <property type="protein sequence ID" value="CAF1553554.1"/>
    <property type="molecule type" value="Genomic_DNA"/>
</dbReference>
<dbReference type="Proteomes" id="UP000663877">
    <property type="component" value="Unassembled WGS sequence"/>
</dbReference>
<organism evidence="3 4">
    <name type="scientific">Adineta steineri</name>
    <dbReference type="NCBI Taxonomy" id="433720"/>
    <lineage>
        <taxon>Eukaryota</taxon>
        <taxon>Metazoa</taxon>
        <taxon>Spiralia</taxon>
        <taxon>Gnathifera</taxon>
        <taxon>Rotifera</taxon>
        <taxon>Eurotatoria</taxon>
        <taxon>Bdelloidea</taxon>
        <taxon>Adinetida</taxon>
        <taxon>Adinetidae</taxon>
        <taxon>Adineta</taxon>
    </lineage>
</organism>
<keyword evidence="4" id="KW-1185">Reference proteome</keyword>
<dbReference type="AlphaFoldDB" id="A0A815WTR4"/>
<feature type="transmembrane region" description="Helical" evidence="1">
    <location>
        <begin position="77"/>
        <end position="103"/>
    </location>
</feature>
<protein>
    <submittedName>
        <fullName evidence="3">Uncharacterized protein</fullName>
    </submittedName>
</protein>
<sequence>MASSITKPINAAEIFCRSNAYPRCGKCTDWRYDGDFKHDIVRYERRESKDINDEKRWHRHPNATCFRHGTQHFHHTIFFVLVLLFISVNAVVSKHICCIFGVYPLPLIMPET</sequence>
<comment type="caution">
    <text evidence="3">The sequence shown here is derived from an EMBL/GenBank/DDBJ whole genome shotgun (WGS) entry which is preliminary data.</text>
</comment>
<evidence type="ECO:0000313" key="2">
    <source>
        <dbReference type="EMBL" id="CAF1265412.1"/>
    </source>
</evidence>
<gene>
    <name evidence="2" type="ORF">BJG266_LOCUS30358</name>
    <name evidence="3" type="ORF">QVE165_LOCUS47290</name>
</gene>
<evidence type="ECO:0000313" key="4">
    <source>
        <dbReference type="Proteomes" id="UP000663832"/>
    </source>
</evidence>
<dbReference type="Proteomes" id="UP000663832">
    <property type="component" value="Unassembled WGS sequence"/>
</dbReference>
<keyword evidence="1" id="KW-0472">Membrane</keyword>
<dbReference type="EMBL" id="CAJNOI010000390">
    <property type="protein sequence ID" value="CAF1265412.1"/>
    <property type="molecule type" value="Genomic_DNA"/>
</dbReference>
<keyword evidence="1" id="KW-0812">Transmembrane</keyword>
<evidence type="ECO:0000256" key="1">
    <source>
        <dbReference type="SAM" id="Phobius"/>
    </source>
</evidence>
<reference evidence="3" key="1">
    <citation type="submission" date="2021-02" db="EMBL/GenBank/DDBJ databases">
        <authorList>
            <person name="Nowell W R."/>
        </authorList>
    </citation>
    <scope>NUCLEOTIDE SEQUENCE</scope>
</reference>
<evidence type="ECO:0000313" key="3">
    <source>
        <dbReference type="EMBL" id="CAF1553554.1"/>
    </source>
</evidence>
<keyword evidence="1" id="KW-1133">Transmembrane helix</keyword>
<name>A0A815WTR4_9BILA</name>
<dbReference type="OrthoDB" id="10467858at2759"/>